<accession>A0AAD4N2A9</accession>
<dbReference type="EMBL" id="JAKKPZ010000031">
    <property type="protein sequence ID" value="KAI1709275.1"/>
    <property type="molecule type" value="Genomic_DNA"/>
</dbReference>
<dbReference type="Proteomes" id="UP001201812">
    <property type="component" value="Unassembled WGS sequence"/>
</dbReference>
<name>A0AAD4N2A9_9BILA</name>
<evidence type="ECO:0000313" key="2">
    <source>
        <dbReference type="EMBL" id="KAI1709275.1"/>
    </source>
</evidence>
<keyword evidence="3" id="KW-1185">Reference proteome</keyword>
<sequence length="449" mass="49159">MSTSAKYTVQSNLDLSKPPPLIPDILKKQSMQQTEKSISTGGLFPAPPLLPNLHLPPPNIFQKEKSSAFLTNKTVKIEPNEIYEQTCLQNSLPACLSKFETNQKYSQSNLTSRQPRPKSPIVKQESSFNLISDKEARTLAPTPNQLFSMPPPHFTTTHPVSSTSTTANNFSQSPQKSTIAAMKQQSSGQLLQNPTGPSGSTSALTPNLFSVPPPTMSKPQPNIPKILQPNALVAKSCETISGPITRNVFSSGETAQTSSGVGASVLVGSQNDVKQNLTESGTFPNNQQNQVFKTLMSALANPASTKTNEPQLLHMNSADSFNTILNNMDKNMSHDRVSTPAMHGRPKPLFRSDSQYANSSARRSPPPLRTKPPSLLSMPLQPPPSHLQNHPPHRPQTGYNQARPNNIRGMPQATARGPNDSRQRFGQERVRRDSQGYKQARDRPNSMQH</sequence>
<evidence type="ECO:0000256" key="1">
    <source>
        <dbReference type="SAM" id="MobiDB-lite"/>
    </source>
</evidence>
<protein>
    <submittedName>
        <fullName evidence="2">Uncharacterized protein</fullName>
    </submittedName>
</protein>
<proteinExistence type="predicted"/>
<evidence type="ECO:0000313" key="3">
    <source>
        <dbReference type="Proteomes" id="UP001201812"/>
    </source>
</evidence>
<feature type="compositionally biased region" description="Polar residues" evidence="1">
    <location>
        <begin position="1"/>
        <end position="12"/>
    </location>
</feature>
<feature type="region of interest" description="Disordered" evidence="1">
    <location>
        <begin position="105"/>
        <end position="125"/>
    </location>
</feature>
<reference evidence="2" key="1">
    <citation type="submission" date="2022-01" db="EMBL/GenBank/DDBJ databases">
        <title>Genome Sequence Resource for Two Populations of Ditylenchus destructor, the Migratory Endoparasitic Phytonematode.</title>
        <authorList>
            <person name="Zhang H."/>
            <person name="Lin R."/>
            <person name="Xie B."/>
        </authorList>
    </citation>
    <scope>NUCLEOTIDE SEQUENCE</scope>
    <source>
        <strain evidence="2">BazhouSP</strain>
    </source>
</reference>
<feature type="compositionally biased region" description="Polar residues" evidence="1">
    <location>
        <begin position="352"/>
        <end position="362"/>
    </location>
</feature>
<feature type="region of interest" description="Disordered" evidence="1">
    <location>
        <begin position="141"/>
        <end position="220"/>
    </location>
</feature>
<comment type="caution">
    <text evidence="2">The sequence shown here is derived from an EMBL/GenBank/DDBJ whole genome shotgun (WGS) entry which is preliminary data.</text>
</comment>
<dbReference type="AlphaFoldDB" id="A0AAD4N2A9"/>
<feature type="compositionally biased region" description="Polar residues" evidence="1">
    <location>
        <begin position="167"/>
        <end position="208"/>
    </location>
</feature>
<feature type="compositionally biased region" description="Basic and acidic residues" evidence="1">
    <location>
        <begin position="419"/>
        <end position="449"/>
    </location>
</feature>
<feature type="compositionally biased region" description="Low complexity" evidence="1">
    <location>
        <begin position="154"/>
        <end position="166"/>
    </location>
</feature>
<feature type="compositionally biased region" description="Polar residues" evidence="1">
    <location>
        <begin position="105"/>
        <end position="114"/>
    </location>
</feature>
<feature type="region of interest" description="Disordered" evidence="1">
    <location>
        <begin position="331"/>
        <end position="449"/>
    </location>
</feature>
<organism evidence="2 3">
    <name type="scientific">Ditylenchus destructor</name>
    <dbReference type="NCBI Taxonomy" id="166010"/>
    <lineage>
        <taxon>Eukaryota</taxon>
        <taxon>Metazoa</taxon>
        <taxon>Ecdysozoa</taxon>
        <taxon>Nematoda</taxon>
        <taxon>Chromadorea</taxon>
        <taxon>Rhabditida</taxon>
        <taxon>Tylenchina</taxon>
        <taxon>Tylenchomorpha</taxon>
        <taxon>Sphaerularioidea</taxon>
        <taxon>Anguinidae</taxon>
        <taxon>Anguininae</taxon>
        <taxon>Ditylenchus</taxon>
    </lineage>
</organism>
<feature type="region of interest" description="Disordered" evidence="1">
    <location>
        <begin position="1"/>
        <end position="23"/>
    </location>
</feature>
<gene>
    <name evidence="2" type="ORF">DdX_11346</name>
</gene>